<keyword evidence="5 7" id="KW-0808">Transferase</keyword>
<dbReference type="PANTHER" id="PTHR21058">
    <property type="entry name" value="6,7-DIMETHYL-8-RIBITYLLUMAZINE SYNTHASE DMRL SYNTHASE LUMAZINE SYNTHASE"/>
    <property type="match status" value="1"/>
</dbReference>
<organism evidence="8 9">
    <name type="scientific">Comamonas serinivorans</name>
    <dbReference type="NCBI Taxonomy" id="1082851"/>
    <lineage>
        <taxon>Bacteria</taxon>
        <taxon>Pseudomonadati</taxon>
        <taxon>Pseudomonadota</taxon>
        <taxon>Betaproteobacteria</taxon>
        <taxon>Burkholderiales</taxon>
        <taxon>Comamonadaceae</taxon>
        <taxon>Comamonas</taxon>
    </lineage>
</organism>
<dbReference type="InterPro" id="IPR036467">
    <property type="entry name" value="LS/RS_sf"/>
</dbReference>
<evidence type="ECO:0000313" key="9">
    <source>
        <dbReference type="Proteomes" id="UP000196138"/>
    </source>
</evidence>
<evidence type="ECO:0000256" key="2">
    <source>
        <dbReference type="ARBA" id="ARBA00007424"/>
    </source>
</evidence>
<dbReference type="Gene3D" id="3.40.50.960">
    <property type="entry name" value="Lumazine/riboflavin synthase"/>
    <property type="match status" value="1"/>
</dbReference>
<comment type="similarity">
    <text evidence="2 7">Belongs to the DMRL synthase family.</text>
</comment>
<evidence type="ECO:0000256" key="1">
    <source>
        <dbReference type="ARBA" id="ARBA00004917"/>
    </source>
</evidence>
<dbReference type="UniPathway" id="UPA00275">
    <property type="reaction ID" value="UER00404"/>
</dbReference>
<dbReference type="SUPFAM" id="SSF52121">
    <property type="entry name" value="Lumazine synthase"/>
    <property type="match status" value="1"/>
</dbReference>
<evidence type="ECO:0000256" key="4">
    <source>
        <dbReference type="ARBA" id="ARBA00022619"/>
    </source>
</evidence>
<dbReference type="GO" id="GO:0009349">
    <property type="term" value="C:riboflavin synthase complex"/>
    <property type="evidence" value="ECO:0007669"/>
    <property type="project" value="UniProtKB-UniRule"/>
</dbReference>
<evidence type="ECO:0000256" key="3">
    <source>
        <dbReference type="ARBA" id="ARBA00012664"/>
    </source>
</evidence>
<dbReference type="RefSeq" id="WP_087280882.1">
    <property type="nucleotide sequence ID" value="NZ_CP021455.1"/>
</dbReference>
<protein>
    <recommendedName>
        <fullName evidence="3 7">6,7-dimethyl-8-ribityllumazine synthase</fullName>
        <shortName evidence="7">DMRL synthase</shortName>
        <shortName evidence="7">LS</shortName>
        <shortName evidence="7">Lumazine synthase</shortName>
        <ecNumber evidence="3 7">2.5.1.78</ecNumber>
    </recommendedName>
</protein>
<comment type="function">
    <text evidence="7">Catalyzes the formation of 6,7-dimethyl-8-ribityllumazine by condensation of 5-amino-6-(D-ribitylamino)uracil with 3,4-dihydroxy-2-butanone 4-phosphate. This is the penultimate step in the biosynthesis of riboflavin.</text>
</comment>
<dbReference type="EC" id="2.5.1.78" evidence="3 7"/>
<feature type="binding site" evidence="7">
    <location>
        <begin position="60"/>
        <end position="62"/>
    </location>
    <ligand>
        <name>5-amino-6-(D-ribitylamino)uracil</name>
        <dbReference type="ChEBI" id="CHEBI:15934"/>
    </ligand>
</feature>
<feature type="binding site" evidence="7">
    <location>
        <begin position="89"/>
        <end position="90"/>
    </location>
    <ligand>
        <name>(2S)-2-hydroxy-3-oxobutyl phosphate</name>
        <dbReference type="ChEBI" id="CHEBI:58830"/>
    </ligand>
</feature>
<comment type="pathway">
    <text evidence="1 7">Cofactor biosynthesis; riboflavin biosynthesis; riboflavin from 2-hydroxy-3-oxobutyl phosphate and 5-amino-6-(D-ribitylamino)uracil: step 1/2.</text>
</comment>
<keyword evidence="9" id="KW-1185">Reference proteome</keyword>
<evidence type="ECO:0000313" key="8">
    <source>
        <dbReference type="EMBL" id="ARU05084.1"/>
    </source>
</evidence>
<dbReference type="CDD" id="cd09209">
    <property type="entry name" value="Lumazine_synthase-I"/>
    <property type="match status" value="1"/>
</dbReference>
<feature type="binding site" evidence="7">
    <location>
        <position position="131"/>
    </location>
    <ligand>
        <name>(2S)-2-hydroxy-3-oxobutyl phosphate</name>
        <dbReference type="ChEBI" id="CHEBI:58830"/>
    </ligand>
</feature>
<feature type="active site" description="Proton donor" evidence="7">
    <location>
        <position position="92"/>
    </location>
</feature>
<dbReference type="AlphaFoldDB" id="A0A1Y0EN69"/>
<feature type="binding site" evidence="7">
    <location>
        <position position="117"/>
    </location>
    <ligand>
        <name>5-amino-6-(D-ribitylamino)uracil</name>
        <dbReference type="ChEBI" id="CHEBI:15934"/>
    </ligand>
</feature>
<accession>A0A1Y0EN69</accession>
<proteinExistence type="inferred from homology"/>
<dbReference type="GO" id="GO:0000906">
    <property type="term" value="F:6,7-dimethyl-8-ribityllumazine synthase activity"/>
    <property type="evidence" value="ECO:0007669"/>
    <property type="project" value="UniProtKB-UniRule"/>
</dbReference>
<dbReference type="NCBIfam" id="TIGR00114">
    <property type="entry name" value="lumazine-synth"/>
    <property type="match status" value="1"/>
</dbReference>
<feature type="binding site" evidence="7">
    <location>
        <begin position="84"/>
        <end position="86"/>
    </location>
    <ligand>
        <name>5-amino-6-(D-ribitylamino)uracil</name>
        <dbReference type="ChEBI" id="CHEBI:15934"/>
    </ligand>
</feature>
<dbReference type="KEGG" id="cser:CCO03_10625"/>
<evidence type="ECO:0000256" key="5">
    <source>
        <dbReference type="ARBA" id="ARBA00022679"/>
    </source>
</evidence>
<dbReference type="GO" id="GO:0005829">
    <property type="term" value="C:cytosol"/>
    <property type="evidence" value="ECO:0007669"/>
    <property type="project" value="TreeGrafter"/>
</dbReference>
<feature type="binding site" evidence="7">
    <location>
        <position position="26"/>
    </location>
    <ligand>
        <name>5-amino-6-(D-ribitylamino)uracil</name>
        <dbReference type="ChEBI" id="CHEBI:15934"/>
    </ligand>
</feature>
<name>A0A1Y0EN69_9BURK</name>
<dbReference type="InterPro" id="IPR002180">
    <property type="entry name" value="LS/RS"/>
</dbReference>
<dbReference type="EMBL" id="CP021455">
    <property type="protein sequence ID" value="ARU05084.1"/>
    <property type="molecule type" value="Genomic_DNA"/>
</dbReference>
<dbReference type="PANTHER" id="PTHR21058:SF0">
    <property type="entry name" value="6,7-DIMETHYL-8-RIBITYLLUMAZINE SYNTHASE"/>
    <property type="match status" value="1"/>
</dbReference>
<evidence type="ECO:0000256" key="7">
    <source>
        <dbReference type="HAMAP-Rule" id="MF_00178"/>
    </source>
</evidence>
<dbReference type="Pfam" id="PF00885">
    <property type="entry name" value="DMRL_synthase"/>
    <property type="match status" value="1"/>
</dbReference>
<dbReference type="HAMAP" id="MF_00178">
    <property type="entry name" value="Lumazine_synth"/>
    <property type="match status" value="1"/>
</dbReference>
<dbReference type="GO" id="GO:0009231">
    <property type="term" value="P:riboflavin biosynthetic process"/>
    <property type="evidence" value="ECO:0007669"/>
    <property type="project" value="UniProtKB-UniRule"/>
</dbReference>
<keyword evidence="4 7" id="KW-0686">Riboflavin biosynthesis</keyword>
<comment type="catalytic activity">
    <reaction evidence="6 7">
        <text>(2S)-2-hydroxy-3-oxobutyl phosphate + 5-amino-6-(D-ribitylamino)uracil = 6,7-dimethyl-8-(1-D-ribityl)lumazine + phosphate + 2 H2O + H(+)</text>
        <dbReference type="Rhea" id="RHEA:26152"/>
        <dbReference type="ChEBI" id="CHEBI:15377"/>
        <dbReference type="ChEBI" id="CHEBI:15378"/>
        <dbReference type="ChEBI" id="CHEBI:15934"/>
        <dbReference type="ChEBI" id="CHEBI:43474"/>
        <dbReference type="ChEBI" id="CHEBI:58201"/>
        <dbReference type="ChEBI" id="CHEBI:58830"/>
        <dbReference type="EC" id="2.5.1.78"/>
    </reaction>
</comment>
<dbReference type="Proteomes" id="UP000196138">
    <property type="component" value="Chromosome"/>
</dbReference>
<dbReference type="OrthoDB" id="9809709at2"/>
<gene>
    <name evidence="7" type="primary">ribH</name>
    <name evidence="8" type="ORF">CCO03_10625</name>
</gene>
<evidence type="ECO:0000256" key="6">
    <source>
        <dbReference type="ARBA" id="ARBA00048785"/>
    </source>
</evidence>
<dbReference type="InterPro" id="IPR034964">
    <property type="entry name" value="LS"/>
</dbReference>
<reference evidence="8 9" key="1">
    <citation type="submission" date="2017-05" db="EMBL/GenBank/DDBJ databases">
        <authorList>
            <person name="Song R."/>
            <person name="Chenine A.L."/>
            <person name="Ruprecht R.M."/>
        </authorList>
    </citation>
    <scope>NUCLEOTIDE SEQUENCE [LARGE SCALE GENOMIC DNA]</scope>
    <source>
        <strain evidence="8 9">DSM 26136</strain>
    </source>
</reference>
<sequence>MQGADKGQAGPLNGSGMRIGIVQARFNEGVTGTLADSCLAELNRLGVKPDDITHITVPGALEVPLALQAMAHTGRFDALVALGCIIRGETYHFELVANESGAGVTRVGLDHHLPIANAILTTEDMAQAVARQVDKGRDAAQVVVEMVQHLRQWPGAGRGTRAGESA</sequence>